<feature type="region of interest" description="Disordered" evidence="1">
    <location>
        <begin position="108"/>
        <end position="128"/>
    </location>
</feature>
<sequence>MRIAVLAPVKTEFLWEYRRRKVIVDVLSPPIPVICTSAGGIHGATVYAPLSPKLEKCTLGEQKPEAYFIFRKGHDGQIQEEEVKDTQGTWDRGSEAVYNTLSSALSSARNMGQEKRGGSLRSQPGGKRRCRVMGRVAGRGSRTGW</sequence>
<protein>
    <submittedName>
        <fullName evidence="2">Uncharacterized protein</fullName>
    </submittedName>
</protein>
<evidence type="ECO:0000256" key="1">
    <source>
        <dbReference type="SAM" id="MobiDB-lite"/>
    </source>
</evidence>
<accession>A0A2R6AUF7</accession>
<organism evidence="2 3">
    <name type="scientific">Candidatus Marsarchaeota G2 archaeon ECH_B_SAG-M15</name>
    <dbReference type="NCBI Taxonomy" id="1978162"/>
    <lineage>
        <taxon>Archaea</taxon>
        <taxon>Candidatus Marsarchaeota</taxon>
        <taxon>Candidatus Marsarchaeota group 2</taxon>
    </lineage>
</organism>
<name>A0A2R6AUF7_9ARCH</name>
<gene>
    <name evidence="2" type="ORF">B9Q08_05835</name>
</gene>
<dbReference type="AlphaFoldDB" id="A0A2R6AUF7"/>
<reference evidence="2 3" key="1">
    <citation type="submission" date="2017-04" db="EMBL/GenBank/DDBJ databases">
        <title>Novel microbial lineages endemic to geothermal iron-oxide mats fill important gaps in the evolutionary history of Archaea.</title>
        <authorList>
            <person name="Jay Z.J."/>
            <person name="Beam J.P."/>
            <person name="Dlakic M."/>
            <person name="Rusch D.B."/>
            <person name="Kozubal M.A."/>
            <person name="Inskeep W.P."/>
        </authorList>
    </citation>
    <scope>NUCLEOTIDE SEQUENCE [LARGE SCALE GENOMIC DNA]</scope>
    <source>
        <strain evidence="2">ECH_B_SAG-M15</strain>
    </source>
</reference>
<comment type="caution">
    <text evidence="2">The sequence shown here is derived from an EMBL/GenBank/DDBJ whole genome shotgun (WGS) entry which is preliminary data.</text>
</comment>
<evidence type="ECO:0000313" key="2">
    <source>
        <dbReference type="EMBL" id="PSN89968.1"/>
    </source>
</evidence>
<dbReference type="Proteomes" id="UP000240490">
    <property type="component" value="Unassembled WGS sequence"/>
</dbReference>
<dbReference type="EMBL" id="NEXJ01000101">
    <property type="protein sequence ID" value="PSN89968.1"/>
    <property type="molecule type" value="Genomic_DNA"/>
</dbReference>
<evidence type="ECO:0000313" key="3">
    <source>
        <dbReference type="Proteomes" id="UP000240490"/>
    </source>
</evidence>
<proteinExistence type="predicted"/>